<dbReference type="EMBL" id="MU003502">
    <property type="protein sequence ID" value="KAF2472444.1"/>
    <property type="molecule type" value="Genomic_DNA"/>
</dbReference>
<evidence type="ECO:0000313" key="1">
    <source>
        <dbReference type="EMBL" id="KAF2472444.1"/>
    </source>
</evidence>
<sequence length="611" mass="69964">MASLSFSKFLLFAFVVFFSVRRVVSLQIPHTSQKPLSLSDEASEEELEEYIYEPFCPGTYDPEPLSDSLNAPPVAPPFVTHQGFDRSFTECIEWLEKIETSIQFHYGMNDNSSEVNAVLNCLRIAPEAAPVRERITEIFIVFPLFGETDSWSKSLAHLILILPNLKSLRFPCQYSWRLRWKRELSPIIRDAYRSDLIGKCYYYDERNIKQFPDCDITQIEMEYSRCQCNRTTSHENYRGCYFGDKGENGIISAYKSLMTCPTIESLSFYEQQRHPLSFTFQAGDRFLSKVKRIILKSYDWAAPGLDGQTQAKTWASVMDWSHVEDLTIEHPPADFISTFTGQLPSLSSLSIIAPEVWQPYLSGTIPKTQCQDFSDHGEDASMSLKDLYFKFASALPPLKRLSLFGLNDLLAAFVSVVRRGSSLEELRMHSYEHTTCPNATEDKYISETSLKLLQQWTPNLRILEIDLEHDGPKIPYTKLDVCKKWKKLEDVTLRFPLKNSWSLSPADNTTKVFMFNRTSIYSIFEEYFPTAKSLYIWVGEGSVAELEFYQVLGVAAAGYHCSRSEEADAAPECRVTGMNMCIQGPGKWESEGWIETTSPQDESGETETWYM</sequence>
<proteinExistence type="predicted"/>
<evidence type="ECO:0000313" key="2">
    <source>
        <dbReference type="Proteomes" id="UP000799755"/>
    </source>
</evidence>
<reference evidence="1" key="1">
    <citation type="journal article" date="2020" name="Stud. Mycol.">
        <title>101 Dothideomycetes genomes: a test case for predicting lifestyles and emergence of pathogens.</title>
        <authorList>
            <person name="Haridas S."/>
            <person name="Albert R."/>
            <person name="Binder M."/>
            <person name="Bloem J."/>
            <person name="Labutti K."/>
            <person name="Salamov A."/>
            <person name="Andreopoulos B."/>
            <person name="Baker S."/>
            <person name="Barry K."/>
            <person name="Bills G."/>
            <person name="Bluhm B."/>
            <person name="Cannon C."/>
            <person name="Castanera R."/>
            <person name="Culley D."/>
            <person name="Daum C."/>
            <person name="Ezra D."/>
            <person name="Gonzalez J."/>
            <person name="Henrissat B."/>
            <person name="Kuo A."/>
            <person name="Liang C."/>
            <person name="Lipzen A."/>
            <person name="Lutzoni F."/>
            <person name="Magnuson J."/>
            <person name="Mondo S."/>
            <person name="Nolan M."/>
            <person name="Ohm R."/>
            <person name="Pangilinan J."/>
            <person name="Park H.-J."/>
            <person name="Ramirez L."/>
            <person name="Alfaro M."/>
            <person name="Sun H."/>
            <person name="Tritt A."/>
            <person name="Yoshinaga Y."/>
            <person name="Zwiers L.-H."/>
            <person name="Turgeon B."/>
            <person name="Goodwin S."/>
            <person name="Spatafora J."/>
            <person name="Crous P."/>
            <person name="Grigoriev I."/>
        </authorList>
    </citation>
    <scope>NUCLEOTIDE SEQUENCE</scope>
    <source>
        <strain evidence="1">ATCC 200398</strain>
    </source>
</reference>
<accession>A0ACB6QZG3</accession>
<gene>
    <name evidence="1" type="ORF">BDR25DRAFT_341851</name>
</gene>
<comment type="caution">
    <text evidence="1">The sequence shown here is derived from an EMBL/GenBank/DDBJ whole genome shotgun (WGS) entry which is preliminary data.</text>
</comment>
<dbReference type="Proteomes" id="UP000799755">
    <property type="component" value="Unassembled WGS sequence"/>
</dbReference>
<organism evidence="1 2">
    <name type="scientific">Lindgomyces ingoldianus</name>
    <dbReference type="NCBI Taxonomy" id="673940"/>
    <lineage>
        <taxon>Eukaryota</taxon>
        <taxon>Fungi</taxon>
        <taxon>Dikarya</taxon>
        <taxon>Ascomycota</taxon>
        <taxon>Pezizomycotina</taxon>
        <taxon>Dothideomycetes</taxon>
        <taxon>Pleosporomycetidae</taxon>
        <taxon>Pleosporales</taxon>
        <taxon>Lindgomycetaceae</taxon>
        <taxon>Lindgomyces</taxon>
    </lineage>
</organism>
<keyword evidence="2" id="KW-1185">Reference proteome</keyword>
<name>A0ACB6QZG3_9PLEO</name>
<feature type="non-terminal residue" evidence="1">
    <location>
        <position position="1"/>
    </location>
</feature>
<protein>
    <submittedName>
        <fullName evidence="1">Uncharacterized protein</fullName>
    </submittedName>
</protein>